<dbReference type="EMBL" id="LNQE01000679">
    <property type="protein sequence ID" value="KUG25457.1"/>
    <property type="molecule type" value="Genomic_DNA"/>
</dbReference>
<protein>
    <submittedName>
        <fullName evidence="1">Uncharacterized protein</fullName>
    </submittedName>
</protein>
<comment type="caution">
    <text evidence="1">The sequence shown here is derived from an EMBL/GenBank/DDBJ whole genome shotgun (WGS) entry which is preliminary data.</text>
</comment>
<organism evidence="1">
    <name type="scientific">hydrocarbon metagenome</name>
    <dbReference type="NCBI Taxonomy" id="938273"/>
    <lineage>
        <taxon>unclassified sequences</taxon>
        <taxon>metagenomes</taxon>
        <taxon>ecological metagenomes</taxon>
    </lineage>
</organism>
<dbReference type="AlphaFoldDB" id="A0A0W8FXA8"/>
<sequence>MLNISALVSFALRNNCSFIGGKPFNRVLAGLRGQLVFFFKPEHQYNLFFMWVRSNFDHEEYSETTLFYRGKEYAVIFLSVPHNIKRKFLFSFRNFSKRHHHLINYFA</sequence>
<gene>
    <name evidence="1" type="ORF">ASZ90_004722</name>
</gene>
<reference evidence="1" key="1">
    <citation type="journal article" date="2015" name="Proc. Natl. Acad. Sci. U.S.A.">
        <title>Networks of energetic and metabolic interactions define dynamics in microbial communities.</title>
        <authorList>
            <person name="Embree M."/>
            <person name="Liu J.K."/>
            <person name="Al-Bassam M.M."/>
            <person name="Zengler K."/>
        </authorList>
    </citation>
    <scope>NUCLEOTIDE SEQUENCE</scope>
</reference>
<name>A0A0W8FXA8_9ZZZZ</name>
<evidence type="ECO:0000313" key="1">
    <source>
        <dbReference type="EMBL" id="KUG25457.1"/>
    </source>
</evidence>
<accession>A0A0W8FXA8</accession>
<proteinExistence type="predicted"/>